<reference evidence="2" key="1">
    <citation type="submission" date="2020-05" db="EMBL/GenBank/DDBJ databases">
        <authorList>
            <person name="Chiriac C."/>
            <person name="Salcher M."/>
            <person name="Ghai R."/>
            <person name="Kavagutti S V."/>
        </authorList>
    </citation>
    <scope>NUCLEOTIDE SEQUENCE</scope>
</reference>
<dbReference type="Pfam" id="PF07978">
    <property type="entry name" value="NIPSNAP"/>
    <property type="match status" value="1"/>
</dbReference>
<dbReference type="InterPro" id="IPR012577">
    <property type="entry name" value="NIPSNAP"/>
</dbReference>
<gene>
    <name evidence="2" type="ORF">UFOPK2329_00892</name>
</gene>
<protein>
    <submittedName>
        <fullName evidence="2">Unannotated protein</fullName>
    </submittedName>
</protein>
<name>A0A6J6MV95_9ZZZZ</name>
<proteinExistence type="predicted"/>
<dbReference type="EMBL" id="CAEZWZ010000157">
    <property type="protein sequence ID" value="CAB4677732.1"/>
    <property type="molecule type" value="Genomic_DNA"/>
</dbReference>
<feature type="domain" description="NIPSNAP" evidence="1">
    <location>
        <begin position="3"/>
        <end position="101"/>
    </location>
</feature>
<accession>A0A6J6MV95</accession>
<organism evidence="2">
    <name type="scientific">freshwater metagenome</name>
    <dbReference type="NCBI Taxonomy" id="449393"/>
    <lineage>
        <taxon>unclassified sequences</taxon>
        <taxon>metagenomes</taxon>
        <taxon>ecological metagenomes</taxon>
    </lineage>
</organism>
<evidence type="ECO:0000259" key="1">
    <source>
        <dbReference type="Pfam" id="PF07978"/>
    </source>
</evidence>
<dbReference type="SUPFAM" id="SSF54909">
    <property type="entry name" value="Dimeric alpha+beta barrel"/>
    <property type="match status" value="1"/>
</dbReference>
<dbReference type="Gene3D" id="3.30.70.100">
    <property type="match status" value="1"/>
</dbReference>
<sequence>MTYELRIYTANPGKIEALCARFRNHTVALFAKHNMESIGYWLEDAHTDVLTYVIKHSGDPAKNWEAFISDPAWIAAKEASEVDGPLVESIDSRYMTSTDFSALK</sequence>
<evidence type="ECO:0000313" key="2">
    <source>
        <dbReference type="EMBL" id="CAB4677732.1"/>
    </source>
</evidence>
<dbReference type="AlphaFoldDB" id="A0A6J6MV95"/>
<dbReference type="InterPro" id="IPR011008">
    <property type="entry name" value="Dimeric_a/b-barrel"/>
</dbReference>